<evidence type="ECO:0000313" key="2">
    <source>
        <dbReference type="EMBL" id="RHM46201.1"/>
    </source>
</evidence>
<feature type="domain" description="Polysaccharide pyruvyl transferase" evidence="1">
    <location>
        <begin position="109"/>
        <end position="220"/>
    </location>
</feature>
<evidence type="ECO:0000313" key="3">
    <source>
        <dbReference type="Proteomes" id="UP000286038"/>
    </source>
</evidence>
<dbReference type="Pfam" id="PF04230">
    <property type="entry name" value="PS_pyruv_trans"/>
    <property type="match status" value="1"/>
</dbReference>
<sequence>MNVDKIKLWWFNDNNFGDQIGPYLVHKLTGKKVVYVEHLRLKTDNFFLLIRQLVALIFRNGFITSFRILYQTLIVNKLFCVGSIIHRANYTCHVWGSGLIEEKDSIHTRNVYAVRGPVTKSKISNSINSNIAVGDPAILLPLVYNSPKSLKYKVGIIPHVVDYDNVVSRVYNKSILIIDIKTKDVEKIIDEICSCDVIVSSSLHGLIVAHAYRIPALWFSFSDKLVGDNVKFRDYFLSVELPLYTAFSYESVNLSSIEGVCSFFSKRRCYSLPSGKILIERSNDLIAKAPFDILEDKLRLLKNLIEEKCYENHRFN</sequence>
<evidence type="ECO:0000259" key="1">
    <source>
        <dbReference type="Pfam" id="PF04230"/>
    </source>
</evidence>
<proteinExistence type="predicted"/>
<dbReference type="Proteomes" id="UP000286038">
    <property type="component" value="Unassembled WGS sequence"/>
</dbReference>
<dbReference type="EMBL" id="QRPV01000003">
    <property type="protein sequence ID" value="RHM46201.1"/>
    <property type="molecule type" value="Genomic_DNA"/>
</dbReference>
<reference evidence="2 3" key="1">
    <citation type="submission" date="2018-08" db="EMBL/GenBank/DDBJ databases">
        <title>A genome reference for cultivated species of the human gut microbiota.</title>
        <authorList>
            <person name="Zou Y."/>
            <person name="Xue W."/>
            <person name="Luo G."/>
        </authorList>
    </citation>
    <scope>NUCLEOTIDE SEQUENCE [LARGE SCALE GENOMIC DNA]</scope>
    <source>
        <strain evidence="2 3">AF34-33</strain>
    </source>
</reference>
<keyword evidence="2" id="KW-0808">Transferase</keyword>
<dbReference type="GO" id="GO:0016740">
    <property type="term" value="F:transferase activity"/>
    <property type="evidence" value="ECO:0007669"/>
    <property type="project" value="UniProtKB-KW"/>
</dbReference>
<accession>A0A415QP63</accession>
<comment type="caution">
    <text evidence="2">The sequence shown here is derived from an EMBL/GenBank/DDBJ whole genome shotgun (WGS) entry which is preliminary data.</text>
</comment>
<name>A0A415QP63_9BACT</name>
<gene>
    <name evidence="2" type="ORF">DWZ68_04390</name>
</gene>
<protein>
    <submittedName>
        <fullName evidence="2">Polysaccharide pyruvyl transferase family protein</fullName>
    </submittedName>
</protein>
<dbReference type="InterPro" id="IPR007345">
    <property type="entry name" value="Polysacch_pyruvyl_Trfase"/>
</dbReference>
<dbReference type="RefSeq" id="WP_118310368.1">
    <property type="nucleotide sequence ID" value="NZ_CABJDM010000003.1"/>
</dbReference>
<organism evidence="2 3">
    <name type="scientific">Butyricimonas virosa</name>
    <dbReference type="NCBI Taxonomy" id="544645"/>
    <lineage>
        <taxon>Bacteria</taxon>
        <taxon>Pseudomonadati</taxon>
        <taxon>Bacteroidota</taxon>
        <taxon>Bacteroidia</taxon>
        <taxon>Bacteroidales</taxon>
        <taxon>Odoribacteraceae</taxon>
        <taxon>Butyricimonas</taxon>
    </lineage>
</organism>
<dbReference type="AlphaFoldDB" id="A0A415QP63"/>